<reference evidence="9" key="1">
    <citation type="journal article" date="2019" name="Int. J. Syst. Evol. Microbiol.">
        <title>The Global Catalogue of Microorganisms (GCM) 10K type strain sequencing project: providing services to taxonomists for standard genome sequencing and annotation.</title>
        <authorList>
            <consortium name="The Broad Institute Genomics Platform"/>
            <consortium name="The Broad Institute Genome Sequencing Center for Infectious Disease"/>
            <person name="Wu L."/>
            <person name="Ma J."/>
        </authorList>
    </citation>
    <scope>NUCLEOTIDE SEQUENCE [LARGE SCALE GENOMIC DNA]</scope>
    <source>
        <strain evidence="9">JCM 18410</strain>
    </source>
</reference>
<dbReference type="PANTHER" id="PTHR47359">
    <property type="entry name" value="PEPTIDOGLYCAN DL-ENDOPEPTIDASE CWLO"/>
    <property type="match status" value="1"/>
</dbReference>
<comment type="similarity">
    <text evidence="1">Belongs to the peptidase C40 family.</text>
</comment>
<evidence type="ECO:0000256" key="4">
    <source>
        <dbReference type="ARBA" id="ARBA00022807"/>
    </source>
</evidence>
<accession>A0ABP9JTX7</accession>
<protein>
    <submittedName>
        <fullName evidence="8">C40 family peptidase</fullName>
    </submittedName>
</protein>
<evidence type="ECO:0000256" key="1">
    <source>
        <dbReference type="ARBA" id="ARBA00007074"/>
    </source>
</evidence>
<evidence type="ECO:0000313" key="9">
    <source>
        <dbReference type="Proteomes" id="UP001500124"/>
    </source>
</evidence>
<dbReference type="PROSITE" id="PS51935">
    <property type="entry name" value="NLPC_P60"/>
    <property type="match status" value="1"/>
</dbReference>
<dbReference type="PANTHER" id="PTHR47359:SF3">
    <property type="entry name" value="NLP_P60 DOMAIN-CONTAINING PROTEIN-RELATED"/>
    <property type="match status" value="1"/>
</dbReference>
<evidence type="ECO:0000259" key="7">
    <source>
        <dbReference type="PROSITE" id="PS51935"/>
    </source>
</evidence>
<gene>
    <name evidence="8" type="ORF">GCM10023336_02930</name>
</gene>
<dbReference type="SUPFAM" id="SSF54001">
    <property type="entry name" value="Cysteine proteinases"/>
    <property type="match status" value="1"/>
</dbReference>
<comment type="caution">
    <text evidence="8">The sequence shown here is derived from an EMBL/GenBank/DDBJ whole genome shotgun (WGS) entry which is preliminary data.</text>
</comment>
<keyword evidence="5" id="KW-0175">Coiled coil</keyword>
<feature type="signal peptide" evidence="6">
    <location>
        <begin position="1"/>
        <end position="40"/>
    </location>
</feature>
<dbReference type="RefSeq" id="WP_345666658.1">
    <property type="nucleotide sequence ID" value="NZ_BAABKC010000005.1"/>
</dbReference>
<evidence type="ECO:0000256" key="5">
    <source>
        <dbReference type="SAM" id="Coils"/>
    </source>
</evidence>
<evidence type="ECO:0000256" key="6">
    <source>
        <dbReference type="SAM" id="SignalP"/>
    </source>
</evidence>
<dbReference type="EMBL" id="BAABKC010000005">
    <property type="protein sequence ID" value="GAA5042241.1"/>
    <property type="molecule type" value="Genomic_DNA"/>
</dbReference>
<keyword evidence="2" id="KW-0645">Protease</keyword>
<sequence>MGSHRRRASSGSVIGAGTAGTAVGVLSVTAAALGALPAAAAPAAPAAPHGDARAEVDRLYQEAEKATESYDRADERADALRREVHDRQDRIARRQLRVNSLRDALGSVAGAQYRSGGLDPAVALLLSGDPADYLDKAAVLDRIGAHQAEQLHDLRQSLRALSQERAEAGRALAELARSRTAVASHKRTVERKLARARLLLNSLPPADRAAYDRAARLGRDDLPSGPDGGPAASGRAAAAVAAARSALGRPYVWGANGPSGFDCSGLMQWSYAQAGVHLPRTSQEQRFAGRRIPLSQARPGDLVVYRSDAGHVAMYMGHGRVIHAPYPGAPVRYDPVDMMPVASVTRV</sequence>
<keyword evidence="9" id="KW-1185">Reference proteome</keyword>
<dbReference type="Gene3D" id="3.90.1720.10">
    <property type="entry name" value="endopeptidase domain like (from Nostoc punctiforme)"/>
    <property type="match status" value="1"/>
</dbReference>
<dbReference type="InterPro" id="IPR051794">
    <property type="entry name" value="PG_Endopeptidase_C40"/>
</dbReference>
<feature type="domain" description="NlpC/P60" evidence="7">
    <location>
        <begin position="233"/>
        <end position="347"/>
    </location>
</feature>
<keyword evidence="4" id="KW-0788">Thiol protease</keyword>
<keyword evidence="6" id="KW-0732">Signal</keyword>
<dbReference type="InterPro" id="IPR038765">
    <property type="entry name" value="Papain-like_cys_pep_sf"/>
</dbReference>
<feature type="coiled-coil region" evidence="5">
    <location>
        <begin position="151"/>
        <end position="178"/>
    </location>
</feature>
<feature type="coiled-coil region" evidence="5">
    <location>
        <begin position="49"/>
        <end position="90"/>
    </location>
</feature>
<keyword evidence="3" id="KW-0378">Hydrolase</keyword>
<evidence type="ECO:0000256" key="3">
    <source>
        <dbReference type="ARBA" id="ARBA00022801"/>
    </source>
</evidence>
<feature type="chain" id="PRO_5046848439" evidence="6">
    <location>
        <begin position="41"/>
        <end position="347"/>
    </location>
</feature>
<dbReference type="Proteomes" id="UP001500124">
    <property type="component" value="Unassembled WGS sequence"/>
</dbReference>
<dbReference type="Pfam" id="PF00877">
    <property type="entry name" value="NLPC_P60"/>
    <property type="match status" value="1"/>
</dbReference>
<evidence type="ECO:0000256" key="2">
    <source>
        <dbReference type="ARBA" id="ARBA00022670"/>
    </source>
</evidence>
<name>A0ABP9JTX7_9ACTN</name>
<dbReference type="InterPro" id="IPR000064">
    <property type="entry name" value="NLP_P60_dom"/>
</dbReference>
<proteinExistence type="inferred from homology"/>
<organism evidence="8 9">
    <name type="scientific">Streptomyces similanensis</name>
    <dbReference type="NCBI Taxonomy" id="1274988"/>
    <lineage>
        <taxon>Bacteria</taxon>
        <taxon>Bacillati</taxon>
        <taxon>Actinomycetota</taxon>
        <taxon>Actinomycetes</taxon>
        <taxon>Kitasatosporales</taxon>
        <taxon>Streptomycetaceae</taxon>
        <taxon>Streptomyces</taxon>
    </lineage>
</organism>
<evidence type="ECO:0000313" key="8">
    <source>
        <dbReference type="EMBL" id="GAA5042241.1"/>
    </source>
</evidence>